<sequence length="306" mass="34026">MASTLRDMRFLLRPTRSSICSQCRRAFSQTAIPQAGHNKWSKVKHTKGRKDAKITAERTLHVQAISLYSKLVETNKLTHARQTVYGADPNMNSSLAHAITLAKKASTPKHVIEQAIARGQGRSLSGATLESMKFEFMMGSNAFILDVETDNKLRALQDVGLIIRKHKGRTAATEFFFSRLGRVVFERHDKIGLDEIMDEAIELGAEDLEADDEGNMVIWSQPTQTVQIAQGVAKKFELNILSSEIIWSPNEDTKSMVDSIGDVKKLSELVEALVECPEVQAIYSNATKGESVPEEDWAAFEDNTDS</sequence>
<protein>
    <submittedName>
        <fullName evidence="5">Uncharacterized protein</fullName>
    </submittedName>
</protein>
<dbReference type="PANTHER" id="PTHR12532">
    <property type="entry name" value="TRANSLATIONAL ACTIVATOR OF CYTOCHROME C OXIDASE 1"/>
    <property type="match status" value="1"/>
</dbReference>
<dbReference type="OrthoDB" id="2017544at2759"/>
<dbReference type="GO" id="GO:0005739">
    <property type="term" value="C:mitochondrion"/>
    <property type="evidence" value="ECO:0007669"/>
    <property type="project" value="TreeGrafter"/>
</dbReference>
<feature type="domain" description="TACO1/YebC-like second and third" evidence="3">
    <location>
        <begin position="130"/>
        <end position="286"/>
    </location>
</feature>
<feature type="domain" description="TACO1/YebC-like N-terminal" evidence="4">
    <location>
        <begin position="38"/>
        <end position="121"/>
    </location>
</feature>
<keyword evidence="6" id="KW-1185">Reference proteome</keyword>
<organism evidence="5 6">
    <name type="scientific">Cytospora leucostoma</name>
    <dbReference type="NCBI Taxonomy" id="1230097"/>
    <lineage>
        <taxon>Eukaryota</taxon>
        <taxon>Fungi</taxon>
        <taxon>Dikarya</taxon>
        <taxon>Ascomycota</taxon>
        <taxon>Pezizomycotina</taxon>
        <taxon>Sordariomycetes</taxon>
        <taxon>Sordariomycetidae</taxon>
        <taxon>Diaporthales</taxon>
        <taxon>Cytosporaceae</taxon>
        <taxon>Cytospora</taxon>
    </lineage>
</organism>
<dbReference type="InterPro" id="IPR017856">
    <property type="entry name" value="Integrase-like_N"/>
</dbReference>
<dbReference type="InterPro" id="IPR026564">
    <property type="entry name" value="Transcrip_reg_TACO1-like_dom3"/>
</dbReference>
<comment type="similarity">
    <text evidence="1">Belongs to the TACO1 family.</text>
</comment>
<reference evidence="5 6" key="1">
    <citation type="submission" date="2015-09" db="EMBL/GenBank/DDBJ databases">
        <title>Host preference determinants of Valsa canker pathogens revealed by comparative genomics.</title>
        <authorList>
            <person name="Yin Z."/>
            <person name="Huang L."/>
        </authorList>
    </citation>
    <scope>NUCLEOTIDE SEQUENCE [LARGE SCALE GENOMIC DNA]</scope>
    <source>
        <strain evidence="5 6">SXYLt</strain>
    </source>
</reference>
<dbReference type="InParanoid" id="A0A423XE26"/>
<feature type="compositionally biased region" description="Acidic residues" evidence="2">
    <location>
        <begin position="292"/>
        <end position="306"/>
    </location>
</feature>
<evidence type="ECO:0000256" key="2">
    <source>
        <dbReference type="SAM" id="MobiDB-lite"/>
    </source>
</evidence>
<name>A0A423XE26_9PEZI</name>
<dbReference type="EMBL" id="LKEB01000014">
    <property type="protein sequence ID" value="ROW14371.1"/>
    <property type="molecule type" value="Genomic_DNA"/>
</dbReference>
<accession>A0A423XE26</accession>
<dbReference type="AlphaFoldDB" id="A0A423XE26"/>
<evidence type="ECO:0000313" key="6">
    <source>
        <dbReference type="Proteomes" id="UP000285146"/>
    </source>
</evidence>
<dbReference type="InterPro" id="IPR029072">
    <property type="entry name" value="YebC-like"/>
</dbReference>
<dbReference type="Gene3D" id="1.10.10.200">
    <property type="match status" value="1"/>
</dbReference>
<gene>
    <name evidence="5" type="ORF">VPNG_03857</name>
</gene>
<proteinExistence type="inferred from homology"/>
<dbReference type="STRING" id="1230097.A0A423XE26"/>
<feature type="region of interest" description="Disordered" evidence="2">
    <location>
        <begin position="287"/>
        <end position="306"/>
    </location>
</feature>
<comment type="caution">
    <text evidence="5">The sequence shown here is derived from an EMBL/GenBank/DDBJ whole genome shotgun (WGS) entry which is preliminary data.</text>
</comment>
<dbReference type="Proteomes" id="UP000285146">
    <property type="component" value="Unassembled WGS sequence"/>
</dbReference>
<dbReference type="PANTHER" id="PTHR12532:SF0">
    <property type="entry name" value="TRANSLATIONAL ACTIVATOR OF CYTOCHROME C OXIDASE 1"/>
    <property type="match status" value="1"/>
</dbReference>
<dbReference type="InterPro" id="IPR048300">
    <property type="entry name" value="TACO1_YebC-like_2nd/3rd_dom"/>
</dbReference>
<evidence type="ECO:0000259" key="3">
    <source>
        <dbReference type="Pfam" id="PF01709"/>
    </source>
</evidence>
<dbReference type="FunCoup" id="A0A423XE26">
    <property type="interactions" value="294"/>
</dbReference>
<dbReference type="InterPro" id="IPR002876">
    <property type="entry name" value="Transcrip_reg_TACO1-like"/>
</dbReference>
<dbReference type="InterPro" id="IPR049083">
    <property type="entry name" value="TACO1_YebC_N"/>
</dbReference>
<dbReference type="Gene3D" id="3.30.70.980">
    <property type="match status" value="2"/>
</dbReference>
<dbReference type="Pfam" id="PF20772">
    <property type="entry name" value="TACO1_YebC_N"/>
    <property type="match status" value="1"/>
</dbReference>
<evidence type="ECO:0000259" key="4">
    <source>
        <dbReference type="Pfam" id="PF20772"/>
    </source>
</evidence>
<evidence type="ECO:0000256" key="1">
    <source>
        <dbReference type="ARBA" id="ARBA00008724"/>
    </source>
</evidence>
<evidence type="ECO:0000313" key="5">
    <source>
        <dbReference type="EMBL" id="ROW14371.1"/>
    </source>
</evidence>
<dbReference type="SUPFAM" id="SSF75625">
    <property type="entry name" value="YebC-like"/>
    <property type="match status" value="1"/>
</dbReference>
<dbReference type="Pfam" id="PF01709">
    <property type="entry name" value="Transcrip_reg"/>
    <property type="match status" value="1"/>
</dbReference>